<keyword evidence="1" id="KW-0472">Membrane</keyword>
<dbReference type="AlphaFoldDB" id="A0A388KWZ1"/>
<evidence type="ECO:0000259" key="2">
    <source>
        <dbReference type="Pfam" id="PF25070"/>
    </source>
</evidence>
<feature type="domain" description="DUF7794" evidence="2">
    <location>
        <begin position="3"/>
        <end position="280"/>
    </location>
</feature>
<feature type="transmembrane region" description="Helical" evidence="1">
    <location>
        <begin position="334"/>
        <end position="357"/>
    </location>
</feature>
<dbReference type="STRING" id="69332.A0A388KWZ1"/>
<dbReference type="OMA" id="MEMHEDS"/>
<dbReference type="OrthoDB" id="1928130at2759"/>
<accession>A0A388KWZ1</accession>
<keyword evidence="4" id="KW-1185">Reference proteome</keyword>
<organism evidence="3 4">
    <name type="scientific">Chara braunii</name>
    <name type="common">Braun's stonewort</name>
    <dbReference type="NCBI Taxonomy" id="69332"/>
    <lineage>
        <taxon>Eukaryota</taxon>
        <taxon>Viridiplantae</taxon>
        <taxon>Streptophyta</taxon>
        <taxon>Charophyceae</taxon>
        <taxon>Charales</taxon>
        <taxon>Characeae</taxon>
        <taxon>Chara</taxon>
    </lineage>
</organism>
<evidence type="ECO:0000313" key="3">
    <source>
        <dbReference type="EMBL" id="GBG74569.1"/>
    </source>
</evidence>
<feature type="non-terminal residue" evidence="3">
    <location>
        <position position="1"/>
    </location>
</feature>
<name>A0A388KWZ1_CHABU</name>
<sequence length="372" mass="40034">DNALVVFVDNLGGKFFRSRSGLDTAARTEVDVWSARTVTAATAVLLGVSPPVTIDSATAEKLDDLLRPDPFVRPQSVFSLLLSGASRDVLSANGTAFSSAGIDNFQWRNLVVDASTEHKGTQQEMGSHLLRLLSAIPKTAGEEVRVLHVGCQDASECGAKCMDEALLSVAESAGGQYKPDSEAGKGVLTVNFPEGGFIELDMKKTADSELLTELVCLHRSIEQLVKRQQESPLSASDQPELIISTMSASEELWQDSDSVRAANVGRFLFSCLAQELKKYLLGYDGKATVQIAFLGDNAGDMHGKSMNAIQDLRRELLRGYPADVIAATMLVRRAVAWTTGIIVLIGVLLGLCCLCYMPTTRDSLLYSGAKLD</sequence>
<dbReference type="Proteomes" id="UP000265515">
    <property type="component" value="Unassembled WGS sequence"/>
</dbReference>
<dbReference type="GO" id="GO:0012505">
    <property type="term" value="C:endomembrane system"/>
    <property type="evidence" value="ECO:0007669"/>
    <property type="project" value="TreeGrafter"/>
</dbReference>
<dbReference type="Gramene" id="GBG74569">
    <property type="protein sequence ID" value="GBG74569"/>
    <property type="gene ID" value="CBR_g18980"/>
</dbReference>
<dbReference type="Pfam" id="PF25070">
    <property type="entry name" value="DUF7794"/>
    <property type="match status" value="1"/>
</dbReference>
<evidence type="ECO:0000313" key="4">
    <source>
        <dbReference type="Proteomes" id="UP000265515"/>
    </source>
</evidence>
<comment type="caution">
    <text evidence="3">The sequence shown here is derived from an EMBL/GenBank/DDBJ whole genome shotgun (WGS) entry which is preliminary data.</text>
</comment>
<keyword evidence="1" id="KW-0812">Transmembrane</keyword>
<proteinExistence type="predicted"/>
<reference evidence="3 4" key="1">
    <citation type="journal article" date="2018" name="Cell">
        <title>The Chara Genome: Secondary Complexity and Implications for Plant Terrestrialization.</title>
        <authorList>
            <person name="Nishiyama T."/>
            <person name="Sakayama H."/>
            <person name="Vries J.D."/>
            <person name="Buschmann H."/>
            <person name="Saint-Marcoux D."/>
            <person name="Ullrich K.K."/>
            <person name="Haas F.B."/>
            <person name="Vanderstraeten L."/>
            <person name="Becker D."/>
            <person name="Lang D."/>
            <person name="Vosolsobe S."/>
            <person name="Rombauts S."/>
            <person name="Wilhelmsson P.K.I."/>
            <person name="Janitza P."/>
            <person name="Kern R."/>
            <person name="Heyl A."/>
            <person name="Rumpler F."/>
            <person name="Villalobos L.I.A.C."/>
            <person name="Clay J.M."/>
            <person name="Skokan R."/>
            <person name="Toyoda A."/>
            <person name="Suzuki Y."/>
            <person name="Kagoshima H."/>
            <person name="Schijlen E."/>
            <person name="Tajeshwar N."/>
            <person name="Catarino B."/>
            <person name="Hetherington A.J."/>
            <person name="Saltykova A."/>
            <person name="Bonnot C."/>
            <person name="Breuninger H."/>
            <person name="Symeonidi A."/>
            <person name="Radhakrishnan G.V."/>
            <person name="Van Nieuwerburgh F."/>
            <person name="Deforce D."/>
            <person name="Chang C."/>
            <person name="Karol K.G."/>
            <person name="Hedrich R."/>
            <person name="Ulvskov P."/>
            <person name="Glockner G."/>
            <person name="Delwiche C.F."/>
            <person name="Petrasek J."/>
            <person name="Van de Peer Y."/>
            <person name="Friml J."/>
            <person name="Beilby M."/>
            <person name="Dolan L."/>
            <person name="Kohara Y."/>
            <person name="Sugano S."/>
            <person name="Fujiyama A."/>
            <person name="Delaux P.-M."/>
            <person name="Quint M."/>
            <person name="TheiBen G."/>
            <person name="Hagemann M."/>
            <person name="Harholt J."/>
            <person name="Dunand C."/>
            <person name="Zachgo S."/>
            <person name="Langdale J."/>
            <person name="Maumus F."/>
            <person name="Straeten D.V.D."/>
            <person name="Gould S.B."/>
            <person name="Rensing S.A."/>
        </authorList>
    </citation>
    <scope>NUCLEOTIDE SEQUENCE [LARGE SCALE GENOMIC DNA]</scope>
    <source>
        <strain evidence="3 4">S276</strain>
    </source>
</reference>
<keyword evidence="1" id="KW-1133">Transmembrane helix</keyword>
<dbReference type="PANTHER" id="PTHR37735">
    <property type="entry name" value="OS08G0567000 PROTEIN"/>
    <property type="match status" value="1"/>
</dbReference>
<dbReference type="EMBL" id="BFEA01000206">
    <property type="protein sequence ID" value="GBG74569.1"/>
    <property type="molecule type" value="Genomic_DNA"/>
</dbReference>
<protein>
    <recommendedName>
        <fullName evidence="2">DUF7794 domain-containing protein</fullName>
    </recommendedName>
</protein>
<gene>
    <name evidence="3" type="ORF">CBR_g18980</name>
</gene>
<dbReference type="InterPro" id="IPR056696">
    <property type="entry name" value="DUF7794"/>
</dbReference>
<dbReference type="PANTHER" id="PTHR37735:SF1">
    <property type="entry name" value="OS08G0567000 PROTEIN"/>
    <property type="match status" value="1"/>
</dbReference>
<evidence type="ECO:0000256" key="1">
    <source>
        <dbReference type="SAM" id="Phobius"/>
    </source>
</evidence>